<comment type="caution">
    <text evidence="2">The sequence shown here is derived from an EMBL/GenBank/DDBJ whole genome shotgun (WGS) entry which is preliminary data.</text>
</comment>
<reference evidence="2 3" key="1">
    <citation type="submission" date="2016-03" db="EMBL/GenBank/DDBJ databases">
        <title>Niastella vici sp. nov., isolated from farmland soil.</title>
        <authorList>
            <person name="Chen L."/>
            <person name="Wang D."/>
            <person name="Yang S."/>
            <person name="Wang G."/>
        </authorList>
    </citation>
    <scope>NUCLEOTIDE SEQUENCE [LARGE SCALE GENOMIC DNA]</scope>
    <source>
        <strain evidence="2 3">DJ57</strain>
    </source>
</reference>
<sequence>MKKNEAMPSQNAKTQKDRHLRPENKDNLDSRKNEEQDFKGDDVTHNKKDKKNKKTFQNRDH</sequence>
<protein>
    <submittedName>
        <fullName evidence="2">Uncharacterized protein</fullName>
    </submittedName>
</protein>
<evidence type="ECO:0000313" key="3">
    <source>
        <dbReference type="Proteomes" id="UP000192796"/>
    </source>
</evidence>
<feature type="compositionally biased region" description="Basic and acidic residues" evidence="1">
    <location>
        <begin position="14"/>
        <end position="46"/>
    </location>
</feature>
<dbReference type="RefSeq" id="WP_081154019.1">
    <property type="nucleotide sequence ID" value="NZ_LVYD01000072.1"/>
</dbReference>
<dbReference type="AlphaFoldDB" id="A0A1V9FNH0"/>
<accession>A0A1V9FNH0</accession>
<proteinExistence type="predicted"/>
<dbReference type="OrthoDB" id="678101at2"/>
<feature type="region of interest" description="Disordered" evidence="1">
    <location>
        <begin position="1"/>
        <end position="61"/>
    </location>
</feature>
<keyword evidence="3" id="KW-1185">Reference proteome</keyword>
<gene>
    <name evidence="2" type="ORF">A3860_35875</name>
</gene>
<name>A0A1V9FNH0_9BACT</name>
<dbReference type="STRING" id="1703345.A3860_35875"/>
<evidence type="ECO:0000313" key="2">
    <source>
        <dbReference type="EMBL" id="OQP59893.1"/>
    </source>
</evidence>
<evidence type="ECO:0000256" key="1">
    <source>
        <dbReference type="SAM" id="MobiDB-lite"/>
    </source>
</evidence>
<feature type="compositionally biased region" description="Basic residues" evidence="1">
    <location>
        <begin position="47"/>
        <end position="61"/>
    </location>
</feature>
<dbReference type="Proteomes" id="UP000192796">
    <property type="component" value="Unassembled WGS sequence"/>
</dbReference>
<dbReference type="EMBL" id="LVYD01000072">
    <property type="protein sequence ID" value="OQP59893.1"/>
    <property type="molecule type" value="Genomic_DNA"/>
</dbReference>
<organism evidence="2 3">
    <name type="scientific">Niastella vici</name>
    <dbReference type="NCBI Taxonomy" id="1703345"/>
    <lineage>
        <taxon>Bacteria</taxon>
        <taxon>Pseudomonadati</taxon>
        <taxon>Bacteroidota</taxon>
        <taxon>Chitinophagia</taxon>
        <taxon>Chitinophagales</taxon>
        <taxon>Chitinophagaceae</taxon>
        <taxon>Niastella</taxon>
    </lineage>
</organism>